<dbReference type="InterPro" id="IPR015424">
    <property type="entry name" value="PyrdxlP-dep_Trfase"/>
</dbReference>
<feature type="compositionally biased region" description="Basic residues" evidence="3">
    <location>
        <begin position="10"/>
        <end position="19"/>
    </location>
</feature>
<dbReference type="InterPro" id="IPR000310">
    <property type="entry name" value="Orn/Lys/Arg_deCO2ase_major_dom"/>
</dbReference>
<name>A0ABM3KGN4_CUCME</name>
<gene>
    <name evidence="6" type="primary">LOC127148115</name>
</gene>
<dbReference type="Gene3D" id="3.40.640.10">
    <property type="entry name" value="Type I PLP-dependent aspartate aminotransferase-like (Major domain)"/>
    <property type="match status" value="1"/>
</dbReference>
<dbReference type="InterPro" id="IPR015421">
    <property type="entry name" value="PyrdxlP-dep_Trfase_major"/>
</dbReference>
<evidence type="ECO:0000259" key="4">
    <source>
        <dbReference type="Pfam" id="PF01276"/>
    </source>
</evidence>
<accession>A0ABM3KGN4</accession>
<comment type="cofactor">
    <cofactor evidence="1">
        <name>pyridoxal 5'-phosphate</name>
        <dbReference type="ChEBI" id="CHEBI:597326"/>
    </cofactor>
</comment>
<dbReference type="Pfam" id="PF01276">
    <property type="entry name" value="OKR_DC_1"/>
    <property type="match status" value="1"/>
</dbReference>
<dbReference type="SUPFAM" id="SSF53383">
    <property type="entry name" value="PLP-dependent transferases"/>
    <property type="match status" value="1"/>
</dbReference>
<feature type="domain" description="Orn/Lys/Arg decarboxylases family 1 pyridoxal-P attachment site" evidence="4">
    <location>
        <begin position="33"/>
        <end position="177"/>
    </location>
</feature>
<protein>
    <submittedName>
        <fullName evidence="6">Uncharacterized protein LOC127148115</fullName>
    </submittedName>
</protein>
<evidence type="ECO:0000256" key="1">
    <source>
        <dbReference type="ARBA" id="ARBA00001933"/>
    </source>
</evidence>
<proteinExistence type="predicted"/>
<feature type="region of interest" description="Disordered" evidence="3">
    <location>
        <begin position="1"/>
        <end position="31"/>
    </location>
</feature>
<dbReference type="Proteomes" id="UP001652600">
    <property type="component" value="Chromosome 2"/>
</dbReference>
<evidence type="ECO:0000256" key="2">
    <source>
        <dbReference type="ARBA" id="ARBA00022898"/>
    </source>
</evidence>
<evidence type="ECO:0000313" key="5">
    <source>
        <dbReference type="Proteomes" id="UP001652600"/>
    </source>
</evidence>
<organism evidence="5 6">
    <name type="scientific">Cucumis melo</name>
    <name type="common">Muskmelon</name>
    <dbReference type="NCBI Taxonomy" id="3656"/>
    <lineage>
        <taxon>Eukaryota</taxon>
        <taxon>Viridiplantae</taxon>
        <taxon>Streptophyta</taxon>
        <taxon>Embryophyta</taxon>
        <taxon>Tracheophyta</taxon>
        <taxon>Spermatophyta</taxon>
        <taxon>Magnoliopsida</taxon>
        <taxon>eudicotyledons</taxon>
        <taxon>Gunneridae</taxon>
        <taxon>Pentapetalae</taxon>
        <taxon>rosids</taxon>
        <taxon>fabids</taxon>
        <taxon>Cucurbitales</taxon>
        <taxon>Cucurbitaceae</taxon>
        <taxon>Benincaseae</taxon>
        <taxon>Cucumis</taxon>
    </lineage>
</organism>
<dbReference type="InterPro" id="IPR052357">
    <property type="entry name" value="Orn_Lys_Arg_decarboxylase-I"/>
</dbReference>
<dbReference type="GeneID" id="127148115"/>
<keyword evidence="2" id="KW-0663">Pyridoxal phosphate</keyword>
<evidence type="ECO:0000256" key="3">
    <source>
        <dbReference type="SAM" id="MobiDB-lite"/>
    </source>
</evidence>
<reference evidence="6" key="2">
    <citation type="submission" date="2025-08" db="UniProtKB">
        <authorList>
            <consortium name="RefSeq"/>
        </authorList>
    </citation>
    <scope>IDENTIFICATION</scope>
    <source>
        <tissue evidence="6">Stem</tissue>
    </source>
</reference>
<dbReference type="RefSeq" id="XP_050936938.1">
    <property type="nucleotide sequence ID" value="XM_051080981.1"/>
</dbReference>
<reference evidence="5" key="1">
    <citation type="submission" date="2025-05" db="UniProtKB">
        <authorList>
            <consortium name="RefSeq"/>
        </authorList>
    </citation>
    <scope>NUCLEOTIDE SEQUENCE [LARGE SCALE GENOMIC DNA]</scope>
</reference>
<sequence length="180" mass="20085">MKSQSTFRTRQLKKKTTKKTTRESPISQKVCPPPLLNALKVSAERNAARFHFPRHNRGRAGPSSFTQHIGLKPFMHDLPNLPELDNLFYPEGPILEAQQQAAKLFEASETWFLVGGTTCEIQAAIMATCSPRDHIIFPRNSHVSVILALVLSGAIPKYIMPMYDSNWDIVGEVTPSEASV</sequence>
<keyword evidence="5" id="KW-1185">Reference proteome</keyword>
<dbReference type="PANTHER" id="PTHR43277:SF4">
    <property type="entry name" value="ARGININE DECARBOXYLASE"/>
    <property type="match status" value="1"/>
</dbReference>
<dbReference type="PANTHER" id="PTHR43277">
    <property type="entry name" value="ARGININE DECARBOXYLASE"/>
    <property type="match status" value="1"/>
</dbReference>
<evidence type="ECO:0000313" key="6">
    <source>
        <dbReference type="RefSeq" id="XP_050936938.1"/>
    </source>
</evidence>